<keyword evidence="1" id="KW-0812">Transmembrane</keyword>
<comment type="caution">
    <text evidence="2">The sequence shown here is derived from an EMBL/GenBank/DDBJ whole genome shotgun (WGS) entry which is preliminary data.</text>
</comment>
<dbReference type="PROSITE" id="PS51257">
    <property type="entry name" value="PROKAR_LIPOPROTEIN"/>
    <property type="match status" value="1"/>
</dbReference>
<reference evidence="3" key="1">
    <citation type="journal article" date="2019" name="Int. J. Syst. Evol. Microbiol.">
        <title>The Global Catalogue of Microorganisms (GCM) 10K type strain sequencing project: providing services to taxonomists for standard genome sequencing and annotation.</title>
        <authorList>
            <consortium name="The Broad Institute Genomics Platform"/>
            <consortium name="The Broad Institute Genome Sequencing Center for Infectious Disease"/>
            <person name="Wu L."/>
            <person name="Ma J."/>
        </authorList>
    </citation>
    <scope>NUCLEOTIDE SEQUENCE [LARGE SCALE GENOMIC DNA]</scope>
    <source>
        <strain evidence="3">KCTC 42456</strain>
    </source>
</reference>
<sequence>MKSEKTIYIKCDKSLFSNNSLYSVLLACTVVSGLSFSLNFYQIISELTSYLILSICSLLTTFSLYRLSVEKGHHYIYINDDEICFTKKDQNDTVSLKFEGLDYFETRFSKIIFSTKSEEKIEMELNRIADEKKRWQLKEFLKDHLKQNKDSKI</sequence>
<evidence type="ECO:0000256" key="1">
    <source>
        <dbReference type="SAM" id="Phobius"/>
    </source>
</evidence>
<gene>
    <name evidence="2" type="ORF">ACFSSE_11880</name>
</gene>
<evidence type="ECO:0000313" key="3">
    <source>
        <dbReference type="Proteomes" id="UP001597546"/>
    </source>
</evidence>
<dbReference type="EMBL" id="JBHULV010000042">
    <property type="protein sequence ID" value="MFD2732399.1"/>
    <property type="molecule type" value="Genomic_DNA"/>
</dbReference>
<proteinExistence type="predicted"/>
<evidence type="ECO:0000313" key="2">
    <source>
        <dbReference type="EMBL" id="MFD2732399.1"/>
    </source>
</evidence>
<dbReference type="Proteomes" id="UP001597546">
    <property type="component" value="Unassembled WGS sequence"/>
</dbReference>
<keyword evidence="3" id="KW-1185">Reference proteome</keyword>
<feature type="transmembrane region" description="Helical" evidence="1">
    <location>
        <begin position="21"/>
        <end position="41"/>
    </location>
</feature>
<feature type="transmembrane region" description="Helical" evidence="1">
    <location>
        <begin position="47"/>
        <end position="65"/>
    </location>
</feature>
<keyword evidence="1" id="KW-1133">Transmembrane helix</keyword>
<organism evidence="2 3">
    <name type="scientific">Pedobacter alpinus</name>
    <dbReference type="NCBI Taxonomy" id="1590643"/>
    <lineage>
        <taxon>Bacteria</taxon>
        <taxon>Pseudomonadati</taxon>
        <taxon>Bacteroidota</taxon>
        <taxon>Sphingobacteriia</taxon>
        <taxon>Sphingobacteriales</taxon>
        <taxon>Sphingobacteriaceae</taxon>
        <taxon>Pedobacter</taxon>
    </lineage>
</organism>
<name>A0ABW5TU41_9SPHI</name>
<dbReference type="RefSeq" id="WP_379045921.1">
    <property type="nucleotide sequence ID" value="NZ_JBHSKW010000057.1"/>
</dbReference>
<protein>
    <submittedName>
        <fullName evidence="2">Uncharacterized protein</fullName>
    </submittedName>
</protein>
<accession>A0ABW5TU41</accession>
<keyword evidence="1" id="KW-0472">Membrane</keyword>